<protein>
    <submittedName>
        <fullName evidence="1">Uncharacterized protein</fullName>
    </submittedName>
</protein>
<gene>
    <name evidence="1" type="ORF">M8C21_027661</name>
</gene>
<organism evidence="1 2">
    <name type="scientific">Ambrosia artemisiifolia</name>
    <name type="common">Common ragweed</name>
    <dbReference type="NCBI Taxonomy" id="4212"/>
    <lineage>
        <taxon>Eukaryota</taxon>
        <taxon>Viridiplantae</taxon>
        <taxon>Streptophyta</taxon>
        <taxon>Embryophyta</taxon>
        <taxon>Tracheophyta</taxon>
        <taxon>Spermatophyta</taxon>
        <taxon>Magnoliopsida</taxon>
        <taxon>eudicotyledons</taxon>
        <taxon>Gunneridae</taxon>
        <taxon>Pentapetalae</taxon>
        <taxon>asterids</taxon>
        <taxon>campanulids</taxon>
        <taxon>Asterales</taxon>
        <taxon>Asteraceae</taxon>
        <taxon>Asteroideae</taxon>
        <taxon>Heliantheae alliance</taxon>
        <taxon>Heliantheae</taxon>
        <taxon>Ambrosia</taxon>
    </lineage>
</organism>
<dbReference type="AlphaFoldDB" id="A0AAD5GJE1"/>
<evidence type="ECO:0000313" key="2">
    <source>
        <dbReference type="Proteomes" id="UP001206925"/>
    </source>
</evidence>
<comment type="caution">
    <text evidence="1">The sequence shown here is derived from an EMBL/GenBank/DDBJ whole genome shotgun (WGS) entry which is preliminary data.</text>
</comment>
<proteinExistence type="predicted"/>
<evidence type="ECO:0000313" key="1">
    <source>
        <dbReference type="EMBL" id="KAI7745030.1"/>
    </source>
</evidence>
<keyword evidence="2" id="KW-1185">Reference proteome</keyword>
<name>A0AAD5GJE1_AMBAR</name>
<reference evidence="1" key="1">
    <citation type="submission" date="2022-06" db="EMBL/GenBank/DDBJ databases">
        <title>Uncovering the hologenomic basis of an extraordinary plant invasion.</title>
        <authorList>
            <person name="Bieker V.C."/>
            <person name="Martin M.D."/>
            <person name="Gilbert T."/>
            <person name="Hodgins K."/>
            <person name="Battlay P."/>
            <person name="Petersen B."/>
            <person name="Wilson J."/>
        </authorList>
    </citation>
    <scope>NUCLEOTIDE SEQUENCE</scope>
    <source>
        <strain evidence="1">AA19_3_7</strain>
        <tissue evidence="1">Leaf</tissue>
    </source>
</reference>
<sequence>MSSATLMVRFHIFGYNSVGRSIDGAHKQVEHLEGIEEHGQYHQKKECFHWTICTYVTWYPHTDFHFPWPGAVDRRDARLALEPADRQYHTRAADHWPSNRTAQQTSHRLPLEPAAQQWTATNDPFDATVETIFNYRIVTGWGCNEWWGVGYEL</sequence>
<accession>A0AAD5GJE1</accession>
<dbReference type="EMBL" id="JAMZMK010007381">
    <property type="protein sequence ID" value="KAI7745030.1"/>
    <property type="molecule type" value="Genomic_DNA"/>
</dbReference>
<dbReference type="Proteomes" id="UP001206925">
    <property type="component" value="Unassembled WGS sequence"/>
</dbReference>